<evidence type="ECO:0000313" key="6">
    <source>
        <dbReference type="Proteomes" id="UP000054988"/>
    </source>
</evidence>
<evidence type="ECO:0000256" key="1">
    <source>
        <dbReference type="ARBA" id="ARBA00004141"/>
    </source>
</evidence>
<feature type="transmembrane region" description="Helical" evidence="3">
    <location>
        <begin position="160"/>
        <end position="180"/>
    </location>
</feature>
<feature type="transmembrane region" description="Helical" evidence="3">
    <location>
        <begin position="226"/>
        <end position="244"/>
    </location>
</feature>
<feature type="transmembrane region" description="Helical" evidence="3">
    <location>
        <begin position="192"/>
        <end position="214"/>
    </location>
</feature>
<dbReference type="InterPro" id="IPR050327">
    <property type="entry name" value="Proton-linked_MCT"/>
</dbReference>
<feature type="transmembrane region" description="Helical" evidence="3">
    <location>
        <begin position="401"/>
        <end position="424"/>
    </location>
</feature>
<dbReference type="PANTHER" id="PTHR11360">
    <property type="entry name" value="MONOCARBOXYLATE TRANSPORTER"/>
    <property type="match status" value="1"/>
</dbReference>
<dbReference type="InterPro" id="IPR011701">
    <property type="entry name" value="MFS"/>
</dbReference>
<gene>
    <name evidence="5" type="ORF">WG66_18473</name>
</gene>
<sequence>MSNVRSAEVLPPEAMLATSNCPGPAEGSYVPNTCEKEQISRNSAPCPETSSISEEEWYPDGGLRAWLVVLGCFMFACTTMAWGLAWGVLQDYYHTTMFPGTSLSTLSTVAGLVNFVMNATAYVAGGLGDRFGYKRMILISCVLTYICLLVSAFSTKIVHIFLFQGGLLGFAQGIAMPLYVSLPSQWFYKNRGLASGFAVSGSGIGGGFQTLVVRQLIVNLGLKKTMIIYAHMHVFVWIIAFLLIKERPLPPSLRGTKKRWMPKHVGGSFWSVAGSIFFGIFGYLSPYYFSSTYTKQFVTYLDPKSLLVTVPLIVMNFSLGIGRIVAGRLADYFGPINMFFCSFFVGGLLQMVFWTFAKSYTAILVFSVLNGFIGSWFLSLLPVVCASLFSLEGLSTISGFMLLANSPGQIAGSAIGGAILSASGGDWKAVTFYSGGMQIIGAVCILYARFAKDRRLWALV</sequence>
<feature type="domain" description="Major facilitator superfamily (MFS) profile" evidence="4">
    <location>
        <begin position="64"/>
        <end position="453"/>
    </location>
</feature>
<dbReference type="InterPro" id="IPR036259">
    <property type="entry name" value="MFS_trans_sf"/>
</dbReference>
<accession>A0A0W0EYB5</accession>
<dbReference type="AlphaFoldDB" id="A0A0W0EYB5"/>
<evidence type="ECO:0000256" key="2">
    <source>
        <dbReference type="ARBA" id="ARBA00006727"/>
    </source>
</evidence>
<feature type="transmembrane region" description="Helical" evidence="3">
    <location>
        <begin position="265"/>
        <end position="285"/>
    </location>
</feature>
<dbReference type="PANTHER" id="PTHR11360:SF284">
    <property type="entry name" value="EG:103B4.3 PROTEIN-RELATED"/>
    <property type="match status" value="1"/>
</dbReference>
<feature type="transmembrane region" description="Helical" evidence="3">
    <location>
        <begin position="136"/>
        <end position="154"/>
    </location>
</feature>
<comment type="subcellular location">
    <subcellularLocation>
        <location evidence="1">Membrane</location>
        <topology evidence="1">Multi-pass membrane protein</topology>
    </subcellularLocation>
</comment>
<dbReference type="GO" id="GO:0016020">
    <property type="term" value="C:membrane"/>
    <property type="evidence" value="ECO:0007669"/>
    <property type="project" value="UniProtKB-SubCell"/>
</dbReference>
<evidence type="ECO:0000256" key="3">
    <source>
        <dbReference type="SAM" id="Phobius"/>
    </source>
</evidence>
<feature type="transmembrane region" description="Helical" evidence="3">
    <location>
        <begin position="65"/>
        <end position="85"/>
    </location>
</feature>
<keyword evidence="3" id="KW-1133">Transmembrane helix</keyword>
<proteinExistence type="inferred from homology"/>
<dbReference type="Pfam" id="PF07690">
    <property type="entry name" value="MFS_1"/>
    <property type="match status" value="2"/>
</dbReference>
<feature type="transmembrane region" description="Helical" evidence="3">
    <location>
        <begin position="105"/>
        <end position="124"/>
    </location>
</feature>
<comment type="similarity">
    <text evidence="2">Belongs to the major facilitator superfamily. Monocarboxylate porter (TC 2.A.1.13) family.</text>
</comment>
<reference evidence="5 6" key="1">
    <citation type="submission" date="2015-12" db="EMBL/GenBank/DDBJ databases">
        <title>Draft genome sequence of Moniliophthora roreri, the causal agent of frosty pod rot of cacao.</title>
        <authorList>
            <person name="Aime M.C."/>
            <person name="Diaz-Valderrama J.R."/>
            <person name="Kijpornyongpan T."/>
            <person name="Phillips-Mora W."/>
        </authorList>
    </citation>
    <scope>NUCLEOTIDE SEQUENCE [LARGE SCALE GENOMIC DNA]</scope>
    <source>
        <strain evidence="5 6">MCA 2952</strain>
    </source>
</reference>
<dbReference type="GO" id="GO:0022857">
    <property type="term" value="F:transmembrane transporter activity"/>
    <property type="evidence" value="ECO:0007669"/>
    <property type="project" value="InterPro"/>
</dbReference>
<dbReference type="InterPro" id="IPR020846">
    <property type="entry name" value="MFS_dom"/>
</dbReference>
<keyword evidence="3" id="KW-0812">Transmembrane</keyword>
<comment type="caution">
    <text evidence="5">The sequence shown here is derived from an EMBL/GenBank/DDBJ whole genome shotgun (WGS) entry which is preliminary data.</text>
</comment>
<organism evidence="5 6">
    <name type="scientific">Moniliophthora roreri</name>
    <name type="common">Frosty pod rot fungus</name>
    <name type="synonym">Monilia roreri</name>
    <dbReference type="NCBI Taxonomy" id="221103"/>
    <lineage>
        <taxon>Eukaryota</taxon>
        <taxon>Fungi</taxon>
        <taxon>Dikarya</taxon>
        <taxon>Basidiomycota</taxon>
        <taxon>Agaricomycotina</taxon>
        <taxon>Agaricomycetes</taxon>
        <taxon>Agaricomycetidae</taxon>
        <taxon>Agaricales</taxon>
        <taxon>Marasmiineae</taxon>
        <taxon>Marasmiaceae</taxon>
        <taxon>Moniliophthora</taxon>
    </lineage>
</organism>
<keyword evidence="3" id="KW-0472">Membrane</keyword>
<feature type="transmembrane region" description="Helical" evidence="3">
    <location>
        <begin position="338"/>
        <end position="357"/>
    </location>
</feature>
<name>A0A0W0EYB5_MONRR</name>
<feature type="transmembrane region" description="Helical" evidence="3">
    <location>
        <begin position="430"/>
        <end position="448"/>
    </location>
</feature>
<dbReference type="eggNOG" id="KOG2504">
    <property type="taxonomic scope" value="Eukaryota"/>
</dbReference>
<evidence type="ECO:0000313" key="5">
    <source>
        <dbReference type="EMBL" id="KTB29029.1"/>
    </source>
</evidence>
<dbReference type="PROSITE" id="PS50850">
    <property type="entry name" value="MFS"/>
    <property type="match status" value="1"/>
</dbReference>
<feature type="transmembrane region" description="Helical" evidence="3">
    <location>
        <begin position="363"/>
        <end position="389"/>
    </location>
</feature>
<feature type="transmembrane region" description="Helical" evidence="3">
    <location>
        <begin position="305"/>
        <end position="326"/>
    </location>
</feature>
<protein>
    <recommendedName>
        <fullName evidence="4">Major facilitator superfamily (MFS) profile domain-containing protein</fullName>
    </recommendedName>
</protein>
<dbReference type="Gene3D" id="1.20.1250.20">
    <property type="entry name" value="MFS general substrate transporter like domains"/>
    <property type="match status" value="2"/>
</dbReference>
<dbReference type="EMBL" id="LATX01002457">
    <property type="protein sequence ID" value="KTB29029.1"/>
    <property type="molecule type" value="Genomic_DNA"/>
</dbReference>
<dbReference type="Proteomes" id="UP000054988">
    <property type="component" value="Unassembled WGS sequence"/>
</dbReference>
<dbReference type="SUPFAM" id="SSF103473">
    <property type="entry name" value="MFS general substrate transporter"/>
    <property type="match status" value="1"/>
</dbReference>
<evidence type="ECO:0000259" key="4">
    <source>
        <dbReference type="PROSITE" id="PS50850"/>
    </source>
</evidence>